<feature type="domain" description="Neurogenic mastermind-like N-terminal" evidence="9">
    <location>
        <begin position="43"/>
        <end position="103"/>
    </location>
</feature>
<feature type="compositionally biased region" description="Polar residues" evidence="8">
    <location>
        <begin position="744"/>
        <end position="756"/>
    </location>
</feature>
<feature type="compositionally biased region" description="Polar residues" evidence="8">
    <location>
        <begin position="113"/>
        <end position="139"/>
    </location>
</feature>
<evidence type="ECO:0000256" key="8">
    <source>
        <dbReference type="SAM" id="MobiDB-lite"/>
    </source>
</evidence>
<feature type="compositionally biased region" description="Polar residues" evidence="8">
    <location>
        <begin position="587"/>
        <end position="612"/>
    </location>
</feature>
<evidence type="ECO:0000256" key="4">
    <source>
        <dbReference type="ARBA" id="ARBA00023015"/>
    </source>
</evidence>
<feature type="compositionally biased region" description="Low complexity" evidence="8">
    <location>
        <begin position="348"/>
        <end position="379"/>
    </location>
</feature>
<feature type="region of interest" description="Disordered" evidence="8">
    <location>
        <begin position="675"/>
        <end position="731"/>
    </location>
</feature>
<keyword evidence="4" id="KW-0805">Transcription regulation</keyword>
<dbReference type="InterPro" id="IPR019082">
    <property type="entry name" value="Mastermind-like_N"/>
</dbReference>
<evidence type="ECO:0000256" key="7">
    <source>
        <dbReference type="ARBA" id="ARBA00023242"/>
    </source>
</evidence>
<dbReference type="GO" id="GO:0016607">
    <property type="term" value="C:nuclear speck"/>
    <property type="evidence" value="ECO:0007669"/>
    <property type="project" value="UniProtKB-SubCell"/>
</dbReference>
<dbReference type="Proteomes" id="UP001221898">
    <property type="component" value="Unassembled WGS sequence"/>
</dbReference>
<evidence type="ECO:0000256" key="5">
    <source>
        <dbReference type="ARBA" id="ARBA00023159"/>
    </source>
</evidence>
<evidence type="ECO:0000259" key="9">
    <source>
        <dbReference type="SMART" id="SM01275"/>
    </source>
</evidence>
<keyword evidence="7" id="KW-0539">Nucleus</keyword>
<keyword evidence="3" id="KW-0914">Notch signaling pathway</keyword>
<dbReference type="InterPro" id="IPR046369">
    <property type="entry name" value="MAML1-3"/>
</dbReference>
<evidence type="ECO:0000313" key="10">
    <source>
        <dbReference type="EMBL" id="KAJ8405901.1"/>
    </source>
</evidence>
<sequence length="801" mass="85067">MGDAALPQPTAGGFVPMLGVGMVGPVPGTVAGPMSSTRGSAVPQLHNAIVERLRARIELCRRHHSNCESRYQRGQAENSDREHESTLHLLNIVNQGPGHRKTKGNKGAPHQPSEYNSRVNGDQKSLNAAGSDPKNSTRIALQGSLRRKIEGGPPGYNTKQNGGGPFGPDLKRVRVEGGAMGHAGCAFSNGQSRSLPAEAPMSHGLQRKDGNMMPPPIGGELFSLTLKEMKKEPGEVYSCGQSQPMDPSMMVFEFKEEGDGQIDPELQDLFDELTKTVPSLNDLELERILKQDDAFGLDLGRPSSAGAGQPCGQLDRVIKTEYSPGYGQPPSGGSPHLRPASAGPALSMPPAALTTSSSSPVTTATQNPGQGSQGSSGASRLLPGWTEVSHAEQLKQIAANQQQSPTAALLHHHQNQAGAAATWSPAMNTHSSPGPFCPEKIPSPATLCAQRVSPQGSVLPPMSAGQSKGLSNCLFKPNGGDMKVHGSKPLTHFSHKPQIPLMGAPQNKPPALHYQQQQKPQQPPPQPLNPATVPNQHQPPQHFHSPAMPPCQQPKPLPPKMPLNQLGPGLHFKLQQRQVLPSGVRLPTSSSFGSGPGQSLPQQAPPALSNQPKALGKNQAMQRQLALQQHIINDSEKINPQDQLSRHLTRPPPDYKQPRRNMVGVQQTNPYKGGGLPLGMNSSQALTSTVSSQSVLQANPCQLPPGQGPKMIPSPNDRRFGSRPDPAQGGYNVQTAVNQLQQHGNQNPIGLNQSSPRFPGPRNSLGGAFGSGPGSNGPHMRATGRQEGIPRPNPAPPRRPD</sequence>
<keyword evidence="5" id="KW-0010">Activator</keyword>
<comment type="similarity">
    <text evidence="2">Belongs to the mastermind family.</text>
</comment>
<comment type="subcellular location">
    <subcellularLocation>
        <location evidence="1">Nucleus speckle</location>
    </subcellularLocation>
</comment>
<dbReference type="GO" id="GO:0003713">
    <property type="term" value="F:transcription coactivator activity"/>
    <property type="evidence" value="ECO:0007669"/>
    <property type="project" value="InterPro"/>
</dbReference>
<feature type="compositionally biased region" description="Pro residues" evidence="8">
    <location>
        <begin position="547"/>
        <end position="561"/>
    </location>
</feature>
<keyword evidence="6" id="KW-0804">Transcription</keyword>
<evidence type="ECO:0000256" key="3">
    <source>
        <dbReference type="ARBA" id="ARBA00022976"/>
    </source>
</evidence>
<dbReference type="PANTHER" id="PTHR15692">
    <property type="entry name" value="MASTERMIND-LIKE"/>
    <property type="match status" value="1"/>
</dbReference>
<dbReference type="Pfam" id="PF09596">
    <property type="entry name" value="MamL-1"/>
    <property type="match status" value="1"/>
</dbReference>
<dbReference type="SMART" id="SM01275">
    <property type="entry name" value="MamL-1"/>
    <property type="match status" value="1"/>
</dbReference>
<feature type="region of interest" description="Disordered" evidence="8">
    <location>
        <begin position="584"/>
        <end position="613"/>
    </location>
</feature>
<feature type="region of interest" description="Disordered" evidence="8">
    <location>
        <begin position="635"/>
        <end position="660"/>
    </location>
</feature>
<dbReference type="InterPro" id="IPR046370">
    <property type="entry name" value="MAML_N_sf"/>
</dbReference>
<dbReference type="PANTHER" id="PTHR15692:SF9">
    <property type="entry name" value="MASTERMIND-LIKE PROTEIN 2"/>
    <property type="match status" value="1"/>
</dbReference>
<accession>A0AAD7SNM8</accession>
<feature type="region of interest" description="Disordered" evidence="8">
    <location>
        <begin position="321"/>
        <end position="381"/>
    </location>
</feature>
<keyword evidence="11" id="KW-1185">Reference proteome</keyword>
<name>A0AAD7SNM8_9TELE</name>
<feature type="compositionally biased region" description="Low complexity" evidence="8">
    <location>
        <begin position="322"/>
        <end position="335"/>
    </location>
</feature>
<dbReference type="EMBL" id="JAINUG010000046">
    <property type="protein sequence ID" value="KAJ8405901.1"/>
    <property type="molecule type" value="Genomic_DNA"/>
</dbReference>
<organism evidence="10 11">
    <name type="scientific">Aldrovandia affinis</name>
    <dbReference type="NCBI Taxonomy" id="143900"/>
    <lineage>
        <taxon>Eukaryota</taxon>
        <taxon>Metazoa</taxon>
        <taxon>Chordata</taxon>
        <taxon>Craniata</taxon>
        <taxon>Vertebrata</taxon>
        <taxon>Euteleostomi</taxon>
        <taxon>Actinopterygii</taxon>
        <taxon>Neopterygii</taxon>
        <taxon>Teleostei</taxon>
        <taxon>Notacanthiformes</taxon>
        <taxon>Halosauridae</taxon>
        <taxon>Aldrovandia</taxon>
    </lineage>
</organism>
<evidence type="ECO:0000256" key="1">
    <source>
        <dbReference type="ARBA" id="ARBA00004324"/>
    </source>
</evidence>
<comment type="caution">
    <text evidence="10">The sequence shown here is derived from an EMBL/GenBank/DDBJ whole genome shotgun (WGS) entry which is preliminary data.</text>
</comment>
<feature type="compositionally biased region" description="Pro residues" evidence="8">
    <location>
        <begin position="791"/>
        <end position="801"/>
    </location>
</feature>
<dbReference type="GO" id="GO:0007221">
    <property type="term" value="P:positive regulation of transcription of Notch receptor target"/>
    <property type="evidence" value="ECO:0007669"/>
    <property type="project" value="InterPro"/>
</dbReference>
<feature type="region of interest" description="Disordered" evidence="8">
    <location>
        <begin position="744"/>
        <end position="801"/>
    </location>
</feature>
<protein>
    <recommendedName>
        <fullName evidence="9">Neurogenic mastermind-like N-terminal domain-containing protein</fullName>
    </recommendedName>
</protein>
<feature type="region of interest" description="Disordered" evidence="8">
    <location>
        <begin position="93"/>
        <end position="167"/>
    </location>
</feature>
<dbReference type="AlphaFoldDB" id="A0AAD7SNM8"/>
<feature type="compositionally biased region" description="Polar residues" evidence="8">
    <location>
        <begin position="680"/>
        <end position="700"/>
    </location>
</feature>
<evidence type="ECO:0000256" key="6">
    <source>
        <dbReference type="ARBA" id="ARBA00023163"/>
    </source>
</evidence>
<reference evidence="10" key="1">
    <citation type="journal article" date="2023" name="Science">
        <title>Genome structures resolve the early diversification of teleost fishes.</title>
        <authorList>
            <person name="Parey E."/>
            <person name="Louis A."/>
            <person name="Montfort J."/>
            <person name="Bouchez O."/>
            <person name="Roques C."/>
            <person name="Iampietro C."/>
            <person name="Lluch J."/>
            <person name="Castinel A."/>
            <person name="Donnadieu C."/>
            <person name="Desvignes T."/>
            <person name="Floi Bucao C."/>
            <person name="Jouanno E."/>
            <person name="Wen M."/>
            <person name="Mejri S."/>
            <person name="Dirks R."/>
            <person name="Jansen H."/>
            <person name="Henkel C."/>
            <person name="Chen W.J."/>
            <person name="Zahm M."/>
            <person name="Cabau C."/>
            <person name="Klopp C."/>
            <person name="Thompson A.W."/>
            <person name="Robinson-Rechavi M."/>
            <person name="Braasch I."/>
            <person name="Lecointre G."/>
            <person name="Bobe J."/>
            <person name="Postlethwait J.H."/>
            <person name="Berthelot C."/>
            <person name="Roest Crollius H."/>
            <person name="Guiguen Y."/>
        </authorList>
    </citation>
    <scope>NUCLEOTIDE SEQUENCE</scope>
    <source>
        <strain evidence="10">NC1722</strain>
    </source>
</reference>
<evidence type="ECO:0000313" key="11">
    <source>
        <dbReference type="Proteomes" id="UP001221898"/>
    </source>
</evidence>
<dbReference type="Gene3D" id="6.10.250.970">
    <property type="match status" value="1"/>
</dbReference>
<evidence type="ECO:0000256" key="2">
    <source>
        <dbReference type="ARBA" id="ARBA00008081"/>
    </source>
</evidence>
<proteinExistence type="inferred from homology"/>
<feature type="region of interest" description="Disordered" evidence="8">
    <location>
        <begin position="480"/>
        <end position="567"/>
    </location>
</feature>
<gene>
    <name evidence="10" type="ORF">AAFF_G00313380</name>
</gene>